<accession>A0A0U5K2F4</accession>
<evidence type="ECO:0000313" key="3">
    <source>
        <dbReference type="Proteomes" id="UP000069902"/>
    </source>
</evidence>
<proteinExistence type="predicted"/>
<dbReference type="InParanoid" id="A0A0U5K2F4"/>
<dbReference type="AlphaFoldDB" id="A0A0U5K2F4"/>
<dbReference type="RefSeq" id="WP_079992789.1">
    <property type="nucleotide sequence ID" value="NZ_LN879502.1"/>
</dbReference>
<feature type="region of interest" description="Disordered" evidence="1">
    <location>
        <begin position="47"/>
        <end position="125"/>
    </location>
</feature>
<gene>
    <name evidence="2" type="ORF">PNK_0656</name>
</gene>
<evidence type="ECO:0000256" key="1">
    <source>
        <dbReference type="SAM" id="MobiDB-lite"/>
    </source>
</evidence>
<sequence>MNMNALTKQYAELVSLTQLFLIKEHRIKDFRLSFPKEKAFFSSRKLAPVGKKQAQPPVVTERLPLPHSSFKSSTPQTPDPQPGSLPHPPSPDPQPERLPPQTVPSPDPLPPTELPEQPLPPTKPQVINELGKTKQAQLLNLEPLTVPLAAEDYGFKAIIQKMFPNYRLNEAIPDDRLAKKLMNAWSLEQSIPPVIILSFDEREKHLALLKNIARAITLRFAPARVMSGLKLEKEKQWDSLFNTAGLRLIIASDYGLYLQPALMTHYREVSKQAKHFLNQTPLLLLSDLDLYLKEPQLKSLLWRAICNEFSTAPSSFAR</sequence>
<organism evidence="2 3">
    <name type="scientific">Candidatus Protochlamydia naegleriophila</name>
    <dbReference type="NCBI Taxonomy" id="389348"/>
    <lineage>
        <taxon>Bacteria</taxon>
        <taxon>Pseudomonadati</taxon>
        <taxon>Chlamydiota</taxon>
        <taxon>Chlamydiia</taxon>
        <taxon>Parachlamydiales</taxon>
        <taxon>Parachlamydiaceae</taxon>
        <taxon>Candidatus Protochlamydia</taxon>
    </lineage>
</organism>
<dbReference type="STRING" id="389348.PNK_0656"/>
<dbReference type="EMBL" id="LN879502">
    <property type="protein sequence ID" value="CUI16283.1"/>
    <property type="molecule type" value="Genomic_DNA"/>
</dbReference>
<keyword evidence="3" id="KW-1185">Reference proteome</keyword>
<evidence type="ECO:0000313" key="2">
    <source>
        <dbReference type="EMBL" id="CUI16283.1"/>
    </source>
</evidence>
<reference evidence="3" key="1">
    <citation type="submission" date="2015-09" db="EMBL/GenBank/DDBJ databases">
        <authorList>
            <person name="Bertelli C."/>
        </authorList>
    </citation>
    <scope>NUCLEOTIDE SEQUENCE [LARGE SCALE GENOMIC DNA]</scope>
    <source>
        <strain evidence="3">KNic</strain>
    </source>
</reference>
<dbReference type="KEGG" id="pnl:PNK_0656"/>
<name>A0A0U5K2F4_9BACT</name>
<protein>
    <submittedName>
        <fullName evidence="2">Uncharacterized protein</fullName>
    </submittedName>
</protein>
<dbReference type="PATRIC" id="fig|389348.3.peg.718"/>
<dbReference type="Proteomes" id="UP000069902">
    <property type="component" value="Chromosome cPNK"/>
</dbReference>
<feature type="compositionally biased region" description="Pro residues" evidence="1">
    <location>
        <begin position="77"/>
        <end position="123"/>
    </location>
</feature>